<dbReference type="Proteomes" id="UP000626109">
    <property type="component" value="Unassembled WGS sequence"/>
</dbReference>
<comment type="caution">
    <text evidence="3">The sequence shown here is derived from an EMBL/GenBank/DDBJ whole genome shotgun (WGS) entry which is preliminary data.</text>
</comment>
<dbReference type="EMBL" id="CAJNNV010004426">
    <property type="protein sequence ID" value="CAE8590731.1"/>
    <property type="molecule type" value="Genomic_DNA"/>
</dbReference>
<keyword evidence="5" id="KW-1185">Reference proteome</keyword>
<reference evidence="3" key="1">
    <citation type="submission" date="2021-02" db="EMBL/GenBank/DDBJ databases">
        <authorList>
            <person name="Dougan E. K."/>
            <person name="Rhodes N."/>
            <person name="Thang M."/>
            <person name="Chan C."/>
        </authorList>
    </citation>
    <scope>NUCLEOTIDE SEQUENCE</scope>
</reference>
<gene>
    <name evidence="2" type="ORF">PGLA1383_LOCUS9447</name>
    <name evidence="3" type="ORF">PGLA2088_LOCUS12711</name>
</gene>
<dbReference type="NCBIfam" id="TIGR01444">
    <property type="entry name" value="fkbM_fam"/>
    <property type="match status" value="1"/>
</dbReference>
<dbReference type="OMA" id="HAMNYEV"/>
<organism evidence="3 4">
    <name type="scientific">Polarella glacialis</name>
    <name type="common">Dinoflagellate</name>
    <dbReference type="NCBI Taxonomy" id="89957"/>
    <lineage>
        <taxon>Eukaryota</taxon>
        <taxon>Sar</taxon>
        <taxon>Alveolata</taxon>
        <taxon>Dinophyceae</taxon>
        <taxon>Suessiales</taxon>
        <taxon>Suessiaceae</taxon>
        <taxon>Polarella</taxon>
    </lineage>
</organism>
<evidence type="ECO:0000313" key="2">
    <source>
        <dbReference type="EMBL" id="CAE8590731.1"/>
    </source>
</evidence>
<dbReference type="OrthoDB" id="421643at2759"/>
<dbReference type="InterPro" id="IPR006342">
    <property type="entry name" value="FkbM_mtfrase"/>
</dbReference>
<accession>A0A813IWT0</accession>
<dbReference type="Pfam" id="PF05050">
    <property type="entry name" value="Methyltransf_21"/>
    <property type="match status" value="1"/>
</dbReference>
<dbReference type="Gene3D" id="3.40.50.150">
    <property type="entry name" value="Vaccinia Virus protein VP39"/>
    <property type="match status" value="1"/>
</dbReference>
<dbReference type="PANTHER" id="PTHR34203:SF13">
    <property type="entry name" value="EXPRESSED PROTEIN"/>
    <property type="match status" value="1"/>
</dbReference>
<name>A0A813IWT0_POLGL</name>
<dbReference type="InterPro" id="IPR029063">
    <property type="entry name" value="SAM-dependent_MTases_sf"/>
</dbReference>
<dbReference type="InterPro" id="IPR052514">
    <property type="entry name" value="SAM-dependent_MTase"/>
</dbReference>
<dbReference type="SUPFAM" id="SSF53335">
    <property type="entry name" value="S-adenosyl-L-methionine-dependent methyltransferases"/>
    <property type="match status" value="1"/>
</dbReference>
<evidence type="ECO:0000313" key="4">
    <source>
        <dbReference type="Proteomes" id="UP000626109"/>
    </source>
</evidence>
<evidence type="ECO:0000259" key="1">
    <source>
        <dbReference type="Pfam" id="PF05050"/>
    </source>
</evidence>
<dbReference type="EMBL" id="CAJNNW010015044">
    <property type="protein sequence ID" value="CAE8657263.1"/>
    <property type="molecule type" value="Genomic_DNA"/>
</dbReference>
<evidence type="ECO:0000313" key="3">
    <source>
        <dbReference type="EMBL" id="CAE8657263.1"/>
    </source>
</evidence>
<dbReference type="AlphaFoldDB" id="A0A813IWT0"/>
<sequence>MRWVFEDLHQVQARKLLGLDICPAGSFATWLDRMPPAPAFALCVRKEFNTVDTELRVRGNWATCLELAHLAEQLGSPGCRVLDVGANIGACTLLLAKLGYRVDAFEPLPRNLELLGASLRLNAVPPEAVKLHAVALGDRSGTGSILEGRGNAGMTVVTPMANPPCDSRSFTCGRLQEASMARLDDIWSSEDGPICLAKLDVEGNELRVLRGALGLLRDQAIRALHFEWWPPHLLALGEDPLALLWLLHAMNYEVYAPDRSLGAGAESPVRWVRVAADQFSRLLNHWGDLLAKPSGAW</sequence>
<dbReference type="PANTHER" id="PTHR34203">
    <property type="entry name" value="METHYLTRANSFERASE, FKBM FAMILY PROTEIN"/>
    <property type="match status" value="1"/>
</dbReference>
<dbReference type="Proteomes" id="UP000654075">
    <property type="component" value="Unassembled WGS sequence"/>
</dbReference>
<proteinExistence type="predicted"/>
<evidence type="ECO:0000313" key="5">
    <source>
        <dbReference type="Proteomes" id="UP000654075"/>
    </source>
</evidence>
<feature type="domain" description="Methyltransferase FkbM" evidence="1">
    <location>
        <begin position="83"/>
        <end position="253"/>
    </location>
</feature>
<protein>
    <recommendedName>
        <fullName evidence="1">Methyltransferase FkbM domain-containing protein</fullName>
    </recommendedName>
</protein>